<dbReference type="Pfam" id="PF00795">
    <property type="entry name" value="CN_hydrolase"/>
    <property type="match status" value="1"/>
</dbReference>
<dbReference type="CDD" id="cd07567">
    <property type="entry name" value="biotinidase_like"/>
    <property type="match status" value="1"/>
</dbReference>
<name>B4I0E5_DROSE</name>
<evidence type="ECO:0000313" key="7">
    <source>
        <dbReference type="EMBL" id="EDW52976.1"/>
    </source>
</evidence>
<proteinExistence type="inferred from homology"/>
<dbReference type="GO" id="GO:0016811">
    <property type="term" value="F:hydrolase activity, acting on carbon-nitrogen (but not peptide) bonds, in linear amides"/>
    <property type="evidence" value="ECO:0007669"/>
    <property type="project" value="InterPro"/>
</dbReference>
<organism evidence="8">
    <name type="scientific">Drosophila sechellia</name>
    <name type="common">Fruit fly</name>
    <dbReference type="NCBI Taxonomy" id="7238"/>
    <lineage>
        <taxon>Eukaryota</taxon>
        <taxon>Metazoa</taxon>
        <taxon>Ecdysozoa</taxon>
        <taxon>Arthropoda</taxon>
        <taxon>Hexapoda</taxon>
        <taxon>Insecta</taxon>
        <taxon>Pterygota</taxon>
        <taxon>Neoptera</taxon>
        <taxon>Endopterygota</taxon>
        <taxon>Diptera</taxon>
        <taxon>Brachycera</taxon>
        <taxon>Muscomorpha</taxon>
        <taxon>Ephydroidea</taxon>
        <taxon>Drosophilidae</taxon>
        <taxon>Drosophila</taxon>
        <taxon>Sophophora</taxon>
    </lineage>
</organism>
<evidence type="ECO:0000256" key="2">
    <source>
        <dbReference type="ARBA" id="ARBA00022729"/>
    </source>
</evidence>
<dbReference type="InterPro" id="IPR012101">
    <property type="entry name" value="Biotinidase-like_euk"/>
</dbReference>
<keyword evidence="4" id="KW-0325">Glycoprotein</keyword>
<dbReference type="AlphaFoldDB" id="B4I0E5"/>
<dbReference type="PANTHER" id="PTHR10609:SF14">
    <property type="entry name" value="BIOTINIDASE"/>
    <property type="match status" value="1"/>
</dbReference>
<dbReference type="PhylomeDB" id="B4I0E5"/>
<dbReference type="Pfam" id="PF19018">
    <property type="entry name" value="Vanin_C"/>
    <property type="match status" value="1"/>
</dbReference>
<dbReference type="HOGENOM" id="CLU_033209_1_0_1"/>
<evidence type="ECO:0000256" key="3">
    <source>
        <dbReference type="ARBA" id="ARBA00022801"/>
    </source>
</evidence>
<comment type="similarity">
    <text evidence="1">Belongs to the carbon-nitrogen hydrolase superfamily. BTD/VNN family.</text>
</comment>
<keyword evidence="3" id="KW-0378">Hydrolase</keyword>
<dbReference type="KEGG" id="dse:6612307"/>
<evidence type="ECO:0000256" key="5">
    <source>
        <dbReference type="SAM" id="SignalP"/>
    </source>
</evidence>
<dbReference type="EMBL" id="CH480819">
    <property type="protein sequence ID" value="EDW52976.1"/>
    <property type="molecule type" value="Genomic_DNA"/>
</dbReference>
<dbReference type="InterPro" id="IPR040154">
    <property type="entry name" value="Biotinidase/VNN"/>
</dbReference>
<dbReference type="OMA" id="ADLCCDF"/>
<dbReference type="SUPFAM" id="SSF56317">
    <property type="entry name" value="Carbon-nitrogen hydrolase"/>
    <property type="match status" value="1"/>
</dbReference>
<dbReference type="Gene3D" id="3.60.110.10">
    <property type="entry name" value="Carbon-nitrogen hydrolase"/>
    <property type="match status" value="1"/>
</dbReference>
<gene>
    <name evidence="7" type="primary">Dsec\GM12591</name>
    <name evidence="7" type="ORF">Dsec_GM12591</name>
</gene>
<dbReference type="PANTHER" id="PTHR10609">
    <property type="entry name" value="BIOTINIDASE-RELATED"/>
    <property type="match status" value="1"/>
</dbReference>
<evidence type="ECO:0000256" key="1">
    <source>
        <dbReference type="ARBA" id="ARBA00008225"/>
    </source>
</evidence>
<keyword evidence="8" id="KW-1185">Reference proteome</keyword>
<feature type="chain" id="PRO_5002806463" evidence="5">
    <location>
        <begin position="20"/>
        <end position="523"/>
    </location>
</feature>
<dbReference type="STRING" id="7238.B4I0E5"/>
<dbReference type="InterPro" id="IPR003010">
    <property type="entry name" value="C-N_Hydrolase"/>
</dbReference>
<feature type="signal peptide" evidence="5">
    <location>
        <begin position="1"/>
        <end position="19"/>
    </location>
</feature>
<dbReference type="OrthoDB" id="10250282at2759"/>
<evidence type="ECO:0000259" key="6">
    <source>
        <dbReference type="PROSITE" id="PS50263"/>
    </source>
</evidence>
<accession>B4I0E5</accession>
<keyword evidence="2 5" id="KW-0732">Signal</keyword>
<sequence>MAALFRRFLWLISVALVLTDDNSDENAFYIAGVVEYRPTFMGGTSEQLLQANLAGYLEIMASGNGTTDIIVFPEATLNSVVTLTAVPKFTEQSLCEEQVGDDPEIAPFLRSLACAAREYSTYLVVNVKERAVEQCTSDETCSSRGYSIHNTNVVFDRQGAVISRYRKWNLYLEPSTNRTESPEIATFTTDFNVTFGHFICFDMLFYTPAQDLVEQLGIRHVIVTKMFNSELPFLTASQFQQGWAWANRVNLLASGGSLPQGGMSGSGIYAGQQGALARLMITDELEGQRMLLLAKVPLNPEEPIATDEILEPENTTPVKLKLLQQPELKNFTTWELPMVRGSSVDKRICQEDLCCEFRVTWTLEDTQPEYNYRLGVWVGRRRYEEEQYSAIRLCGLFACKGANVESCGLVSEQEVHLQDHRVVFTDLQILGEFVRRPRCLILPSTLSSSSFYALQPSQLAWSMEELVNVTRIKMELRQPHSQLMTFAIYGNYFDEYANGAAGRLGNLLFLLITPLIMMHLFRE</sequence>
<reference evidence="7 8" key="1">
    <citation type="journal article" date="2007" name="Nature">
        <title>Evolution of genes and genomes on the Drosophila phylogeny.</title>
        <authorList>
            <consortium name="Drosophila 12 Genomes Consortium"/>
            <person name="Clark A.G."/>
            <person name="Eisen M.B."/>
            <person name="Smith D.R."/>
            <person name="Bergman C.M."/>
            <person name="Oliver B."/>
            <person name="Markow T.A."/>
            <person name="Kaufman T.C."/>
            <person name="Kellis M."/>
            <person name="Gelbart W."/>
            <person name="Iyer V.N."/>
            <person name="Pollard D.A."/>
            <person name="Sackton T.B."/>
            <person name="Larracuente A.M."/>
            <person name="Singh N.D."/>
            <person name="Abad J.P."/>
            <person name="Abt D.N."/>
            <person name="Adryan B."/>
            <person name="Aguade M."/>
            <person name="Akashi H."/>
            <person name="Anderson W.W."/>
            <person name="Aquadro C.F."/>
            <person name="Ardell D.H."/>
            <person name="Arguello R."/>
            <person name="Artieri C.G."/>
            <person name="Barbash D.A."/>
            <person name="Barker D."/>
            <person name="Barsanti P."/>
            <person name="Batterham P."/>
            <person name="Batzoglou S."/>
            <person name="Begun D."/>
            <person name="Bhutkar A."/>
            <person name="Blanco E."/>
            <person name="Bosak S.A."/>
            <person name="Bradley R.K."/>
            <person name="Brand A.D."/>
            <person name="Brent M.R."/>
            <person name="Brooks A.N."/>
            <person name="Brown R.H."/>
            <person name="Butlin R.K."/>
            <person name="Caggese C."/>
            <person name="Calvi B.R."/>
            <person name="Bernardo de Carvalho A."/>
            <person name="Caspi A."/>
            <person name="Castrezana S."/>
            <person name="Celniker S.E."/>
            <person name="Chang J.L."/>
            <person name="Chapple C."/>
            <person name="Chatterji S."/>
            <person name="Chinwalla A."/>
            <person name="Civetta A."/>
            <person name="Clifton S.W."/>
            <person name="Comeron J.M."/>
            <person name="Costello J.C."/>
            <person name="Coyne J.A."/>
            <person name="Daub J."/>
            <person name="David R.G."/>
            <person name="Delcher A.L."/>
            <person name="Delehaunty K."/>
            <person name="Do C.B."/>
            <person name="Ebling H."/>
            <person name="Edwards K."/>
            <person name="Eickbush T."/>
            <person name="Evans J.D."/>
            <person name="Filipski A."/>
            <person name="Findeiss S."/>
            <person name="Freyhult E."/>
            <person name="Fulton L."/>
            <person name="Fulton R."/>
            <person name="Garcia A.C."/>
            <person name="Gardiner A."/>
            <person name="Garfield D.A."/>
            <person name="Garvin B.E."/>
            <person name="Gibson G."/>
            <person name="Gilbert D."/>
            <person name="Gnerre S."/>
            <person name="Godfrey J."/>
            <person name="Good R."/>
            <person name="Gotea V."/>
            <person name="Gravely B."/>
            <person name="Greenberg A.J."/>
            <person name="Griffiths-Jones S."/>
            <person name="Gross S."/>
            <person name="Guigo R."/>
            <person name="Gustafson E.A."/>
            <person name="Haerty W."/>
            <person name="Hahn M.W."/>
            <person name="Halligan D.L."/>
            <person name="Halpern A.L."/>
            <person name="Halter G.M."/>
            <person name="Han M.V."/>
            <person name="Heger A."/>
            <person name="Hillier L."/>
            <person name="Hinrichs A.S."/>
            <person name="Holmes I."/>
            <person name="Hoskins R.A."/>
            <person name="Hubisz M.J."/>
            <person name="Hultmark D."/>
            <person name="Huntley M.A."/>
            <person name="Jaffe D.B."/>
            <person name="Jagadeeshan S."/>
            <person name="Jeck W.R."/>
            <person name="Johnson J."/>
            <person name="Jones C.D."/>
            <person name="Jordan W.C."/>
            <person name="Karpen G.H."/>
            <person name="Kataoka E."/>
            <person name="Keightley P.D."/>
            <person name="Kheradpour P."/>
            <person name="Kirkness E.F."/>
            <person name="Koerich L.B."/>
            <person name="Kristiansen K."/>
            <person name="Kudrna D."/>
            <person name="Kulathinal R.J."/>
            <person name="Kumar S."/>
            <person name="Kwok R."/>
            <person name="Lander E."/>
            <person name="Langley C.H."/>
            <person name="Lapoint R."/>
            <person name="Lazzaro B.P."/>
            <person name="Lee S.J."/>
            <person name="Levesque L."/>
            <person name="Li R."/>
            <person name="Lin C.F."/>
            <person name="Lin M.F."/>
            <person name="Lindblad-Toh K."/>
            <person name="Llopart A."/>
            <person name="Long M."/>
            <person name="Low L."/>
            <person name="Lozovsky E."/>
            <person name="Lu J."/>
            <person name="Luo M."/>
            <person name="Machado C.A."/>
            <person name="Makalowski W."/>
            <person name="Marzo M."/>
            <person name="Matsuda M."/>
            <person name="Matzkin L."/>
            <person name="McAllister B."/>
            <person name="McBride C.S."/>
            <person name="McKernan B."/>
            <person name="McKernan K."/>
            <person name="Mendez-Lago M."/>
            <person name="Minx P."/>
            <person name="Mollenhauer M.U."/>
            <person name="Montooth K."/>
            <person name="Mount S.M."/>
            <person name="Mu X."/>
            <person name="Myers E."/>
            <person name="Negre B."/>
            <person name="Newfeld S."/>
            <person name="Nielsen R."/>
            <person name="Noor M.A."/>
            <person name="O'Grady P."/>
            <person name="Pachter L."/>
            <person name="Papaceit M."/>
            <person name="Parisi M.J."/>
            <person name="Parisi M."/>
            <person name="Parts L."/>
            <person name="Pedersen J.S."/>
            <person name="Pesole G."/>
            <person name="Phillippy A.M."/>
            <person name="Ponting C.P."/>
            <person name="Pop M."/>
            <person name="Porcelli D."/>
            <person name="Powell J.R."/>
            <person name="Prohaska S."/>
            <person name="Pruitt K."/>
            <person name="Puig M."/>
            <person name="Quesneville H."/>
            <person name="Ram K.R."/>
            <person name="Rand D."/>
            <person name="Rasmussen M.D."/>
            <person name="Reed L.K."/>
            <person name="Reenan R."/>
            <person name="Reily A."/>
            <person name="Remington K.A."/>
            <person name="Rieger T.T."/>
            <person name="Ritchie M.G."/>
            <person name="Robin C."/>
            <person name="Rogers Y.H."/>
            <person name="Rohde C."/>
            <person name="Rozas J."/>
            <person name="Rubenfield M.J."/>
            <person name="Ruiz A."/>
            <person name="Russo S."/>
            <person name="Salzberg S.L."/>
            <person name="Sanchez-Gracia A."/>
            <person name="Saranga D.J."/>
            <person name="Sato H."/>
            <person name="Schaeffer S.W."/>
            <person name="Schatz M.C."/>
            <person name="Schlenke T."/>
            <person name="Schwartz R."/>
            <person name="Segarra C."/>
            <person name="Singh R.S."/>
            <person name="Sirot L."/>
            <person name="Sirota M."/>
            <person name="Sisneros N.B."/>
            <person name="Smith C.D."/>
            <person name="Smith T.F."/>
            <person name="Spieth J."/>
            <person name="Stage D.E."/>
            <person name="Stark A."/>
            <person name="Stephan W."/>
            <person name="Strausberg R.L."/>
            <person name="Strempel S."/>
            <person name="Sturgill D."/>
            <person name="Sutton G."/>
            <person name="Sutton G.G."/>
            <person name="Tao W."/>
            <person name="Teichmann S."/>
            <person name="Tobari Y.N."/>
            <person name="Tomimura Y."/>
            <person name="Tsolas J.M."/>
            <person name="Valente V.L."/>
            <person name="Venter E."/>
            <person name="Venter J.C."/>
            <person name="Vicario S."/>
            <person name="Vieira F.G."/>
            <person name="Vilella A.J."/>
            <person name="Villasante A."/>
            <person name="Walenz B."/>
            <person name="Wang J."/>
            <person name="Wasserman M."/>
            <person name="Watts T."/>
            <person name="Wilson D."/>
            <person name="Wilson R.K."/>
            <person name="Wing R.A."/>
            <person name="Wolfner M.F."/>
            <person name="Wong A."/>
            <person name="Wong G.K."/>
            <person name="Wu C.I."/>
            <person name="Wu G."/>
            <person name="Yamamoto D."/>
            <person name="Yang H.P."/>
            <person name="Yang S.P."/>
            <person name="Yorke J.A."/>
            <person name="Yoshida K."/>
            <person name="Zdobnov E."/>
            <person name="Zhang P."/>
            <person name="Zhang Y."/>
            <person name="Zimin A.V."/>
            <person name="Baldwin J."/>
            <person name="Abdouelleil A."/>
            <person name="Abdulkadir J."/>
            <person name="Abebe A."/>
            <person name="Abera B."/>
            <person name="Abreu J."/>
            <person name="Acer S.C."/>
            <person name="Aftuck L."/>
            <person name="Alexander A."/>
            <person name="An P."/>
            <person name="Anderson E."/>
            <person name="Anderson S."/>
            <person name="Arachi H."/>
            <person name="Azer M."/>
            <person name="Bachantsang P."/>
            <person name="Barry A."/>
            <person name="Bayul T."/>
            <person name="Berlin A."/>
            <person name="Bessette D."/>
            <person name="Bloom T."/>
            <person name="Blye J."/>
            <person name="Boguslavskiy L."/>
            <person name="Bonnet C."/>
            <person name="Boukhgalter B."/>
            <person name="Bourzgui I."/>
            <person name="Brown A."/>
            <person name="Cahill P."/>
            <person name="Channer S."/>
            <person name="Cheshatsang Y."/>
            <person name="Chuda L."/>
            <person name="Citroen M."/>
            <person name="Collymore A."/>
            <person name="Cooke P."/>
            <person name="Costello M."/>
            <person name="D'Aco K."/>
            <person name="Daza R."/>
            <person name="De Haan G."/>
            <person name="DeGray S."/>
            <person name="DeMaso C."/>
            <person name="Dhargay N."/>
            <person name="Dooley K."/>
            <person name="Dooley E."/>
            <person name="Doricent M."/>
            <person name="Dorje P."/>
            <person name="Dorjee K."/>
            <person name="Dupes A."/>
            <person name="Elong R."/>
            <person name="Falk J."/>
            <person name="Farina A."/>
            <person name="Faro S."/>
            <person name="Ferguson D."/>
            <person name="Fisher S."/>
            <person name="Foley C.D."/>
            <person name="Franke A."/>
            <person name="Friedrich D."/>
            <person name="Gadbois L."/>
            <person name="Gearin G."/>
            <person name="Gearin C.R."/>
            <person name="Giannoukos G."/>
            <person name="Goode T."/>
            <person name="Graham J."/>
            <person name="Grandbois E."/>
            <person name="Grewal S."/>
            <person name="Gyaltsen K."/>
            <person name="Hafez N."/>
            <person name="Hagos B."/>
            <person name="Hall J."/>
            <person name="Henson C."/>
            <person name="Hollinger A."/>
            <person name="Honan T."/>
            <person name="Huard M.D."/>
            <person name="Hughes L."/>
            <person name="Hurhula B."/>
            <person name="Husby M.E."/>
            <person name="Kamat A."/>
            <person name="Kanga B."/>
            <person name="Kashin S."/>
            <person name="Khazanovich D."/>
            <person name="Kisner P."/>
            <person name="Lance K."/>
            <person name="Lara M."/>
            <person name="Lee W."/>
            <person name="Lennon N."/>
            <person name="Letendre F."/>
            <person name="LeVine R."/>
            <person name="Lipovsky A."/>
            <person name="Liu X."/>
            <person name="Liu J."/>
            <person name="Liu S."/>
            <person name="Lokyitsang T."/>
            <person name="Lokyitsang Y."/>
            <person name="Lubonja R."/>
            <person name="Lui A."/>
            <person name="MacDonald P."/>
            <person name="Magnisalis V."/>
            <person name="Maru K."/>
            <person name="Matthews C."/>
            <person name="McCusker W."/>
            <person name="McDonough S."/>
            <person name="Mehta T."/>
            <person name="Meldrim J."/>
            <person name="Meneus L."/>
            <person name="Mihai O."/>
            <person name="Mihalev A."/>
            <person name="Mihova T."/>
            <person name="Mittelman R."/>
            <person name="Mlenga V."/>
            <person name="Montmayeur A."/>
            <person name="Mulrain L."/>
            <person name="Navidi A."/>
            <person name="Naylor J."/>
            <person name="Negash T."/>
            <person name="Nguyen T."/>
            <person name="Nguyen N."/>
            <person name="Nicol R."/>
            <person name="Norbu C."/>
            <person name="Norbu N."/>
            <person name="Novod N."/>
            <person name="O'Neill B."/>
            <person name="Osman S."/>
            <person name="Markiewicz E."/>
            <person name="Oyono O.L."/>
            <person name="Patti C."/>
            <person name="Phunkhang P."/>
            <person name="Pierre F."/>
            <person name="Priest M."/>
            <person name="Raghuraman S."/>
            <person name="Rege F."/>
            <person name="Reyes R."/>
            <person name="Rise C."/>
            <person name="Rogov P."/>
            <person name="Ross K."/>
            <person name="Ryan E."/>
            <person name="Settipalli S."/>
            <person name="Shea T."/>
            <person name="Sherpa N."/>
            <person name="Shi L."/>
            <person name="Shih D."/>
            <person name="Sparrow T."/>
            <person name="Spaulding J."/>
            <person name="Stalker J."/>
            <person name="Stange-Thomann N."/>
            <person name="Stavropoulos S."/>
            <person name="Stone C."/>
            <person name="Strader C."/>
            <person name="Tesfaye S."/>
            <person name="Thomson T."/>
            <person name="Thoulutsang Y."/>
            <person name="Thoulutsang D."/>
            <person name="Topham K."/>
            <person name="Topping I."/>
            <person name="Tsamla T."/>
            <person name="Vassiliev H."/>
            <person name="Vo A."/>
            <person name="Wangchuk T."/>
            <person name="Wangdi T."/>
            <person name="Weiand M."/>
            <person name="Wilkinson J."/>
            <person name="Wilson A."/>
            <person name="Yadav S."/>
            <person name="Young G."/>
            <person name="Yu Q."/>
            <person name="Zembek L."/>
            <person name="Zhong D."/>
            <person name="Zimmer A."/>
            <person name="Zwirko Z."/>
            <person name="Jaffe D.B."/>
            <person name="Alvarez P."/>
            <person name="Brockman W."/>
            <person name="Butler J."/>
            <person name="Chin C."/>
            <person name="Gnerre S."/>
            <person name="Grabherr M."/>
            <person name="Kleber M."/>
            <person name="Mauceli E."/>
            <person name="MacCallum I."/>
        </authorList>
    </citation>
    <scope>NUCLEOTIDE SEQUENCE [LARGE SCALE GENOMIC DNA]</scope>
    <source>
        <strain evidence="8">Rob3c / Tucson 14021-0248.25</strain>
    </source>
</reference>
<dbReference type="InterPro" id="IPR036526">
    <property type="entry name" value="C-N_Hydrolase_sf"/>
</dbReference>
<evidence type="ECO:0000256" key="4">
    <source>
        <dbReference type="ARBA" id="ARBA00023180"/>
    </source>
</evidence>
<dbReference type="InterPro" id="IPR043957">
    <property type="entry name" value="Vanin_C"/>
</dbReference>
<feature type="domain" description="CN hydrolase" evidence="6">
    <location>
        <begin position="29"/>
        <end position="298"/>
    </location>
</feature>
<dbReference type="Proteomes" id="UP000001292">
    <property type="component" value="Unassembled WGS sequence"/>
</dbReference>
<evidence type="ECO:0000313" key="8">
    <source>
        <dbReference type="Proteomes" id="UP000001292"/>
    </source>
</evidence>
<protein>
    <submittedName>
        <fullName evidence="7">GM12591</fullName>
    </submittedName>
</protein>
<dbReference type="PROSITE" id="PS50263">
    <property type="entry name" value="CN_HYDROLASE"/>
    <property type="match status" value="1"/>
</dbReference>